<feature type="compositionally biased region" description="Basic and acidic residues" evidence="2">
    <location>
        <begin position="385"/>
        <end position="396"/>
    </location>
</feature>
<keyword evidence="4" id="KW-1185">Reference proteome</keyword>
<gene>
    <name evidence="3" type="ORF">CINC_LOCUS8180</name>
</gene>
<sequence>MEECGYCKEKETKAKGYLEEIEKEKIRECQKALEREKIAKGMCCTREDEIRLRQLQKLQMEEKKNIEREEQDRDMMWHQVLIEDYNRKEYYERLEAQKRQQETLERRRCYDEQIASANKKRQELIRQEREKENRKLEKMKKKMEQDHYEAIKKKKEQQMTNRKNFIEGHEMKMTRIRNEKMKAREIDNGTIRVALEELRRERERNRLQMKSLQIEKQIGVANFNRERRMASSLEEEAERVTEEWMQQEHNKTDEHMRQVEQEQKARKEKAAEEYKRHIQSRAQQLERDKHERSERMLRVKRSAHCELQKRIEDANQELRKQLEYRQSLSCQIRENERQLESEIMNNETKYKTFTKKAAMFKDVMASKYSSSSARTSTNPVHPFRKAMESKSKKESSVHFPSIG</sequence>
<dbReference type="EMBL" id="LR824028">
    <property type="protein sequence ID" value="CAD0205882.1"/>
    <property type="molecule type" value="Genomic_DNA"/>
</dbReference>
<proteinExistence type="predicted"/>
<keyword evidence="1" id="KW-0175">Coiled coil</keyword>
<dbReference type="OrthoDB" id="7346168at2759"/>
<protein>
    <submittedName>
        <fullName evidence="3">Uncharacterized protein</fullName>
    </submittedName>
</protein>
<reference evidence="3" key="1">
    <citation type="submission" date="2021-12" db="EMBL/GenBank/DDBJ databases">
        <authorList>
            <person name="King R."/>
        </authorList>
    </citation>
    <scope>NUCLEOTIDE SEQUENCE</scope>
</reference>
<organism evidence="3 4">
    <name type="scientific">Chrysodeixis includens</name>
    <name type="common">Soybean looper</name>
    <name type="synonym">Pseudoplusia includens</name>
    <dbReference type="NCBI Taxonomy" id="689277"/>
    <lineage>
        <taxon>Eukaryota</taxon>
        <taxon>Metazoa</taxon>
        <taxon>Ecdysozoa</taxon>
        <taxon>Arthropoda</taxon>
        <taxon>Hexapoda</taxon>
        <taxon>Insecta</taxon>
        <taxon>Pterygota</taxon>
        <taxon>Neoptera</taxon>
        <taxon>Endopterygota</taxon>
        <taxon>Lepidoptera</taxon>
        <taxon>Glossata</taxon>
        <taxon>Ditrysia</taxon>
        <taxon>Noctuoidea</taxon>
        <taxon>Noctuidae</taxon>
        <taxon>Plusiinae</taxon>
        <taxon>Chrysodeixis</taxon>
    </lineage>
</organism>
<feature type="compositionally biased region" description="Low complexity" evidence="2">
    <location>
        <begin position="366"/>
        <end position="377"/>
    </location>
</feature>
<evidence type="ECO:0000256" key="1">
    <source>
        <dbReference type="SAM" id="Coils"/>
    </source>
</evidence>
<name>A0A9N8L0D9_CHRIL</name>
<dbReference type="AlphaFoldDB" id="A0A9N8L0D9"/>
<evidence type="ECO:0000313" key="4">
    <source>
        <dbReference type="Proteomes" id="UP001154114"/>
    </source>
</evidence>
<feature type="region of interest" description="Disordered" evidence="2">
    <location>
        <begin position="366"/>
        <end position="403"/>
    </location>
</feature>
<feature type="coiled-coil region" evidence="1">
    <location>
        <begin position="195"/>
        <end position="277"/>
    </location>
</feature>
<feature type="coiled-coil region" evidence="1">
    <location>
        <begin position="52"/>
        <end position="146"/>
    </location>
</feature>
<evidence type="ECO:0000256" key="2">
    <source>
        <dbReference type="SAM" id="MobiDB-lite"/>
    </source>
</evidence>
<accession>A0A9N8L0D9</accession>
<evidence type="ECO:0000313" key="3">
    <source>
        <dbReference type="EMBL" id="CAD0205882.1"/>
    </source>
</evidence>
<dbReference type="Proteomes" id="UP001154114">
    <property type="component" value="Chromosome 25"/>
</dbReference>